<keyword evidence="3" id="KW-1185">Reference proteome</keyword>
<gene>
    <name evidence="2" type="ORF">PAECIP111893_02131</name>
</gene>
<name>A0ABM9C6N1_9BACL</name>
<organism evidence="2 3">
    <name type="scientific">Paenibacillus plantiphilus</name>
    <dbReference type="NCBI Taxonomy" id="2905650"/>
    <lineage>
        <taxon>Bacteria</taxon>
        <taxon>Bacillati</taxon>
        <taxon>Bacillota</taxon>
        <taxon>Bacilli</taxon>
        <taxon>Bacillales</taxon>
        <taxon>Paenibacillaceae</taxon>
        <taxon>Paenibacillus</taxon>
    </lineage>
</organism>
<keyword evidence="1" id="KW-0472">Membrane</keyword>
<evidence type="ECO:0000256" key="1">
    <source>
        <dbReference type="SAM" id="Phobius"/>
    </source>
</evidence>
<dbReference type="EMBL" id="CAKMMF010000010">
    <property type="protein sequence ID" value="CAH1204100.1"/>
    <property type="molecule type" value="Genomic_DNA"/>
</dbReference>
<feature type="transmembrane region" description="Helical" evidence="1">
    <location>
        <begin position="31"/>
        <end position="49"/>
    </location>
</feature>
<proteinExistence type="predicted"/>
<sequence length="129" mass="14055">MRARMYYAIIVLIVIALGLGSRAYGDFLPDYIAVNAGDVLWAAMIYYGIRALQGDRPLKSAIALSVLFCFAIECSQLYQSPWINAVRSTSLGGLVLGKGFLAVDLIRYSVGIAAACLIDRCCLMKARHS</sequence>
<feature type="transmembrane region" description="Helical" evidence="1">
    <location>
        <begin position="7"/>
        <end position="25"/>
    </location>
</feature>
<keyword evidence="1" id="KW-1133">Transmembrane helix</keyword>
<protein>
    <recommendedName>
        <fullName evidence="4">DUF2809 domain-containing protein</fullName>
    </recommendedName>
</protein>
<comment type="caution">
    <text evidence="2">The sequence shown here is derived from an EMBL/GenBank/DDBJ whole genome shotgun (WGS) entry which is preliminary data.</text>
</comment>
<keyword evidence="1" id="KW-0812">Transmembrane</keyword>
<dbReference type="InterPro" id="IPR021257">
    <property type="entry name" value="DUF2809"/>
</dbReference>
<accession>A0ABM9C6N1</accession>
<evidence type="ECO:0000313" key="3">
    <source>
        <dbReference type="Proteomes" id="UP000838686"/>
    </source>
</evidence>
<evidence type="ECO:0000313" key="2">
    <source>
        <dbReference type="EMBL" id="CAH1204100.1"/>
    </source>
</evidence>
<dbReference type="Pfam" id="PF10990">
    <property type="entry name" value="DUF2809"/>
    <property type="match status" value="1"/>
</dbReference>
<evidence type="ECO:0008006" key="4">
    <source>
        <dbReference type="Google" id="ProtNLM"/>
    </source>
</evidence>
<dbReference type="RefSeq" id="WP_236341366.1">
    <property type="nucleotide sequence ID" value="NZ_CAKMMF010000010.1"/>
</dbReference>
<reference evidence="2" key="1">
    <citation type="submission" date="2022-01" db="EMBL/GenBank/DDBJ databases">
        <authorList>
            <person name="Criscuolo A."/>
        </authorList>
    </citation>
    <scope>NUCLEOTIDE SEQUENCE</scope>
    <source>
        <strain evidence="2">CIP111893</strain>
    </source>
</reference>
<dbReference type="Proteomes" id="UP000838686">
    <property type="component" value="Unassembled WGS sequence"/>
</dbReference>